<evidence type="ECO:0000313" key="4">
    <source>
        <dbReference type="Proteomes" id="UP000003160"/>
    </source>
</evidence>
<dbReference type="PANTHER" id="PTHR30273:SF2">
    <property type="entry name" value="PROTEIN FECR"/>
    <property type="match status" value="1"/>
</dbReference>
<dbReference type="AlphaFoldDB" id="D1PTP4"/>
<dbReference type="GO" id="GO:0016989">
    <property type="term" value="F:sigma factor antagonist activity"/>
    <property type="evidence" value="ECO:0007669"/>
    <property type="project" value="TreeGrafter"/>
</dbReference>
<comment type="caution">
    <text evidence="3">The sequence shown here is derived from an EMBL/GenBank/DDBJ whole genome shotgun (WGS) entry which is preliminary data.</text>
</comment>
<organism evidence="3 4">
    <name type="scientific">Hallella bergensis DSM 17361</name>
    <dbReference type="NCBI Taxonomy" id="585502"/>
    <lineage>
        <taxon>Bacteria</taxon>
        <taxon>Pseudomonadati</taxon>
        <taxon>Bacteroidota</taxon>
        <taxon>Bacteroidia</taxon>
        <taxon>Bacteroidales</taxon>
        <taxon>Prevotellaceae</taxon>
        <taxon>Hallella</taxon>
    </lineage>
</organism>
<proteinExistence type="predicted"/>
<feature type="domain" description="Protein FecR C-terminal" evidence="2">
    <location>
        <begin position="255"/>
        <end position="321"/>
    </location>
</feature>
<dbReference type="PIRSF" id="PIRSF018266">
    <property type="entry name" value="FecR"/>
    <property type="match status" value="1"/>
</dbReference>
<dbReference type="eggNOG" id="COG3712">
    <property type="taxonomic scope" value="Bacteria"/>
</dbReference>
<dbReference type="Proteomes" id="UP000003160">
    <property type="component" value="Unassembled WGS sequence"/>
</dbReference>
<reference evidence="3 4" key="1">
    <citation type="submission" date="2009-10" db="EMBL/GenBank/DDBJ databases">
        <authorList>
            <person name="Qin X."/>
            <person name="Bachman B."/>
            <person name="Battles P."/>
            <person name="Bell A."/>
            <person name="Bess C."/>
            <person name="Bickham C."/>
            <person name="Chaboub L."/>
            <person name="Chen D."/>
            <person name="Coyle M."/>
            <person name="Deiros D.R."/>
            <person name="Dinh H."/>
            <person name="Forbes L."/>
            <person name="Fowler G."/>
            <person name="Francisco L."/>
            <person name="Fu Q."/>
            <person name="Gubbala S."/>
            <person name="Hale W."/>
            <person name="Han Y."/>
            <person name="Hemphill L."/>
            <person name="Highlander S.K."/>
            <person name="Hirani K."/>
            <person name="Hogues M."/>
            <person name="Jackson L."/>
            <person name="Jakkamsetti A."/>
            <person name="Javaid M."/>
            <person name="Jiang H."/>
            <person name="Korchina V."/>
            <person name="Kovar C."/>
            <person name="Lara F."/>
            <person name="Lee S."/>
            <person name="Mata R."/>
            <person name="Mathew T."/>
            <person name="Moen C."/>
            <person name="Morales K."/>
            <person name="Munidasa M."/>
            <person name="Nazareth L."/>
            <person name="Ngo R."/>
            <person name="Nguyen L."/>
            <person name="Okwuonu G."/>
            <person name="Ongeri F."/>
            <person name="Patil S."/>
            <person name="Petrosino J."/>
            <person name="Pham C."/>
            <person name="Pham P."/>
            <person name="Pu L.-L."/>
            <person name="Puazo M."/>
            <person name="Raj R."/>
            <person name="Reid J."/>
            <person name="Rouhana J."/>
            <person name="Saada N."/>
            <person name="Shang Y."/>
            <person name="Simmons D."/>
            <person name="Thornton R."/>
            <person name="Warren J."/>
            <person name="Weissenberger G."/>
            <person name="Zhang J."/>
            <person name="Zhang L."/>
            <person name="Zhou C."/>
            <person name="Zhu D."/>
            <person name="Muzny D."/>
            <person name="Worley K."/>
            <person name="Gibbs R."/>
        </authorList>
    </citation>
    <scope>NUCLEOTIDE SEQUENCE [LARGE SCALE GENOMIC DNA]</scope>
    <source>
        <strain evidence="3 4">DSM 17361</strain>
    </source>
</reference>
<dbReference type="PANTHER" id="PTHR30273">
    <property type="entry name" value="PERIPLASMIC SIGNAL SENSOR AND SIGMA FACTOR ACTIVATOR FECR-RELATED"/>
    <property type="match status" value="1"/>
</dbReference>
<dbReference type="Pfam" id="PF04773">
    <property type="entry name" value="FecR"/>
    <property type="match status" value="1"/>
</dbReference>
<dbReference type="Gene3D" id="3.55.50.30">
    <property type="match status" value="1"/>
</dbReference>
<dbReference type="EMBL" id="ACKS01000018">
    <property type="protein sequence ID" value="EFA45230.1"/>
    <property type="molecule type" value="Genomic_DNA"/>
</dbReference>
<evidence type="ECO:0000259" key="2">
    <source>
        <dbReference type="Pfam" id="PF16344"/>
    </source>
</evidence>
<name>D1PTP4_9BACT</name>
<dbReference type="Pfam" id="PF16344">
    <property type="entry name" value="FecR_C"/>
    <property type="match status" value="1"/>
</dbReference>
<dbReference type="InterPro" id="IPR006860">
    <property type="entry name" value="FecR"/>
</dbReference>
<keyword evidence="4" id="KW-1185">Reference proteome</keyword>
<evidence type="ECO:0000313" key="3">
    <source>
        <dbReference type="EMBL" id="EFA45230.1"/>
    </source>
</evidence>
<dbReference type="OrthoDB" id="1115929at2"/>
<gene>
    <name evidence="3" type="ORF">HMPREF0645_0329</name>
</gene>
<sequence>MTLLQDKYRSQRITTDELSKLREEINASTDEVLEASMRKEWNDMDVETDRYHAETENIWQRIEKQINPARKSPWNIAWKWTQIAAVIMFPVLLFVAYQLYDENASLTGKTTTFSTHQGEKANIVLPDGTSILLNENTVLSYNTAHFQGRRREIAFEGEASFQVAKDAHRPFVVKSQGLSVQVLGTTFNLLARKDDDIAKLALLSGKVDLASLLSHQNKLVKPKQIAILDKSTGYISVYNAEDEMHEVTAWQRNEIVFRDAPLSKVISTIEKNYGVKFVFKTTPNMTDVFTGTMLSNDLNENLRILEQSYHVKSTVCNKTITMTSQPLD</sequence>
<dbReference type="HOGENOM" id="CLU_050192_2_3_10"/>
<evidence type="ECO:0000259" key="1">
    <source>
        <dbReference type="Pfam" id="PF04773"/>
    </source>
</evidence>
<feature type="domain" description="FecR protein" evidence="1">
    <location>
        <begin position="112"/>
        <end position="207"/>
    </location>
</feature>
<dbReference type="Gene3D" id="2.60.120.1440">
    <property type="match status" value="1"/>
</dbReference>
<accession>D1PTP4</accession>
<dbReference type="InterPro" id="IPR032508">
    <property type="entry name" value="FecR_C"/>
</dbReference>
<dbReference type="RefSeq" id="WP_007174678.1">
    <property type="nucleotide sequence ID" value="NZ_GG704782.1"/>
</dbReference>
<dbReference type="InterPro" id="IPR012373">
    <property type="entry name" value="Ferrdict_sens_TM"/>
</dbReference>
<protein>
    <submittedName>
        <fullName evidence="3">Sigma factor regulatory protein, FecR/PupR family</fullName>
    </submittedName>
</protein>